<evidence type="ECO:0000313" key="1">
    <source>
        <dbReference type="EMBL" id="KAG2325687.1"/>
    </source>
</evidence>
<dbReference type="Proteomes" id="UP000886595">
    <property type="component" value="Unassembled WGS sequence"/>
</dbReference>
<comment type="caution">
    <text evidence="1">The sequence shown here is derived from an EMBL/GenBank/DDBJ whole genome shotgun (WGS) entry which is preliminary data.</text>
</comment>
<proteinExistence type="predicted"/>
<name>A0A8X8B8S7_BRACI</name>
<dbReference type="EMBL" id="JAAMPC010000002">
    <property type="protein sequence ID" value="KAG2325687.1"/>
    <property type="molecule type" value="Genomic_DNA"/>
</dbReference>
<gene>
    <name evidence="1" type="ORF">Bca52824_008415</name>
</gene>
<evidence type="ECO:0000313" key="2">
    <source>
        <dbReference type="Proteomes" id="UP000886595"/>
    </source>
</evidence>
<accession>A0A8X8B8S7</accession>
<dbReference type="AlphaFoldDB" id="A0A8X8B8S7"/>
<keyword evidence="2" id="KW-1185">Reference proteome</keyword>
<protein>
    <submittedName>
        <fullName evidence="1">Uncharacterized protein</fullName>
    </submittedName>
</protein>
<organism evidence="1 2">
    <name type="scientific">Brassica carinata</name>
    <name type="common">Ethiopian mustard</name>
    <name type="synonym">Abyssinian cabbage</name>
    <dbReference type="NCBI Taxonomy" id="52824"/>
    <lineage>
        <taxon>Eukaryota</taxon>
        <taxon>Viridiplantae</taxon>
        <taxon>Streptophyta</taxon>
        <taxon>Embryophyta</taxon>
        <taxon>Tracheophyta</taxon>
        <taxon>Spermatophyta</taxon>
        <taxon>Magnoliopsida</taxon>
        <taxon>eudicotyledons</taxon>
        <taxon>Gunneridae</taxon>
        <taxon>Pentapetalae</taxon>
        <taxon>rosids</taxon>
        <taxon>malvids</taxon>
        <taxon>Brassicales</taxon>
        <taxon>Brassicaceae</taxon>
        <taxon>Brassiceae</taxon>
        <taxon>Brassica</taxon>
    </lineage>
</organism>
<reference evidence="1 2" key="1">
    <citation type="submission" date="2020-02" db="EMBL/GenBank/DDBJ databases">
        <authorList>
            <person name="Ma Q."/>
            <person name="Huang Y."/>
            <person name="Song X."/>
            <person name="Pei D."/>
        </authorList>
    </citation>
    <scope>NUCLEOTIDE SEQUENCE [LARGE SCALE GENOMIC DNA]</scope>
    <source>
        <strain evidence="1">Sxm20200214</strain>
        <tissue evidence="1">Leaf</tissue>
    </source>
</reference>
<sequence>MGVVKQKMKMRRERPNIHIRRDAVFDNDEDVALDGGDSDSDGYLAEVVDETRSDTMKRKVLSGSVFTSCCDLVEEEQSLQTETFAKVMIIVLHKADHTFRSIVGLSGSRNKEKILKFKNNPKWDKLKTIH</sequence>
<dbReference type="OrthoDB" id="10266662at2759"/>